<dbReference type="Proteomes" id="UP001489004">
    <property type="component" value="Unassembled WGS sequence"/>
</dbReference>
<dbReference type="InterPro" id="IPR020892">
    <property type="entry name" value="Cyclophilin-type_PPIase_CS"/>
</dbReference>
<proteinExistence type="inferred from homology"/>
<gene>
    <name evidence="14" type="ORF">WJX72_010373</name>
</gene>
<feature type="compositionally biased region" description="Low complexity" evidence="11">
    <location>
        <begin position="593"/>
        <end position="605"/>
    </location>
</feature>
<dbReference type="InterPro" id="IPR044666">
    <property type="entry name" value="Cyclophilin_A-like"/>
</dbReference>
<evidence type="ECO:0000256" key="9">
    <source>
        <dbReference type="ARBA" id="ARBA00023235"/>
    </source>
</evidence>
<dbReference type="GO" id="GO:0003755">
    <property type="term" value="F:peptidyl-prolyl cis-trans isomerase activity"/>
    <property type="evidence" value="ECO:0007669"/>
    <property type="project" value="UniProtKB-KW"/>
</dbReference>
<dbReference type="AlphaFoldDB" id="A0AAW1QAU9"/>
<evidence type="ECO:0000256" key="3">
    <source>
        <dbReference type="ARBA" id="ARBA00003697"/>
    </source>
</evidence>
<dbReference type="Gene3D" id="2.40.100.10">
    <property type="entry name" value="Cyclophilin-like"/>
    <property type="match status" value="1"/>
</dbReference>
<keyword evidence="7" id="KW-0833">Ubl conjugation pathway</keyword>
<keyword evidence="10" id="KW-0539">Nucleus</keyword>
<feature type="region of interest" description="Disordered" evidence="11">
    <location>
        <begin position="533"/>
        <end position="563"/>
    </location>
</feature>
<dbReference type="InterPro" id="IPR002130">
    <property type="entry name" value="Cyclophilin-type_PPIase_dom"/>
</dbReference>
<evidence type="ECO:0008006" key="16">
    <source>
        <dbReference type="Google" id="ProtNLM"/>
    </source>
</evidence>
<accession>A0AAW1QAU9</accession>
<dbReference type="PRINTS" id="PR00153">
    <property type="entry name" value="CSAPPISMRASE"/>
</dbReference>
<feature type="compositionally biased region" description="Basic residues" evidence="11">
    <location>
        <begin position="287"/>
        <end position="301"/>
    </location>
</feature>
<comment type="catalytic activity">
    <reaction evidence="2">
        <text>[protein]-peptidylproline (omega=180) = [protein]-peptidylproline (omega=0)</text>
        <dbReference type="Rhea" id="RHEA:16237"/>
        <dbReference type="Rhea" id="RHEA-COMP:10747"/>
        <dbReference type="Rhea" id="RHEA-COMP:10748"/>
        <dbReference type="ChEBI" id="CHEBI:83833"/>
        <dbReference type="ChEBI" id="CHEBI:83834"/>
        <dbReference type="EC" id="5.2.1.8"/>
    </reaction>
</comment>
<dbReference type="GO" id="GO:0000209">
    <property type="term" value="P:protein polyubiquitination"/>
    <property type="evidence" value="ECO:0007669"/>
    <property type="project" value="TreeGrafter"/>
</dbReference>
<dbReference type="FunFam" id="3.30.40.10:FF:000079">
    <property type="entry name" value="Peptidyl-prolyl cis-trans isomerase 2"/>
    <property type="match status" value="1"/>
</dbReference>
<evidence type="ECO:0000256" key="5">
    <source>
        <dbReference type="ARBA" id="ARBA00007930"/>
    </source>
</evidence>
<feature type="compositionally biased region" description="Basic and acidic residues" evidence="11">
    <location>
        <begin position="247"/>
        <end position="268"/>
    </location>
</feature>
<keyword evidence="8" id="KW-0697">Rotamase</keyword>
<evidence type="ECO:0000259" key="12">
    <source>
        <dbReference type="PROSITE" id="PS50072"/>
    </source>
</evidence>
<evidence type="ECO:0000259" key="13">
    <source>
        <dbReference type="PROSITE" id="PS51698"/>
    </source>
</evidence>
<comment type="caution">
    <text evidence="14">The sequence shown here is derived from an EMBL/GenBank/DDBJ whole genome shotgun (WGS) entry which is preliminary data.</text>
</comment>
<dbReference type="SUPFAM" id="SSF57850">
    <property type="entry name" value="RING/U-box"/>
    <property type="match status" value="1"/>
</dbReference>
<dbReference type="FunFam" id="2.40.100.10:FF:000014">
    <property type="entry name" value="Peptidyl-prolyl cis-trans isomerase cyp65"/>
    <property type="match status" value="1"/>
</dbReference>
<dbReference type="PANTHER" id="PTHR45625:SF1">
    <property type="entry name" value="RING-TYPE E3 UBIQUITIN-PROTEIN LIGASE PPIL2"/>
    <property type="match status" value="1"/>
</dbReference>
<dbReference type="InterPro" id="IPR026951">
    <property type="entry name" value="PPIL2_U-box_dom"/>
</dbReference>
<comment type="similarity">
    <text evidence="5">Belongs to the cyclophilin-type PPIase family. PPIL2 subfamily.</text>
</comment>
<dbReference type="InterPro" id="IPR029000">
    <property type="entry name" value="Cyclophilin-like_dom_sf"/>
</dbReference>
<evidence type="ECO:0000256" key="8">
    <source>
        <dbReference type="ARBA" id="ARBA00023110"/>
    </source>
</evidence>
<dbReference type="Gene3D" id="3.30.40.10">
    <property type="entry name" value="Zinc/RING finger domain, C3HC4 (zinc finger)"/>
    <property type="match status" value="1"/>
</dbReference>
<evidence type="ECO:0000256" key="2">
    <source>
        <dbReference type="ARBA" id="ARBA00000971"/>
    </source>
</evidence>
<keyword evidence="6" id="KW-0808">Transferase</keyword>
<reference evidence="14 15" key="1">
    <citation type="journal article" date="2024" name="Nat. Commun.">
        <title>Phylogenomics reveals the evolutionary origins of lichenization in chlorophyte algae.</title>
        <authorList>
            <person name="Puginier C."/>
            <person name="Libourel C."/>
            <person name="Otte J."/>
            <person name="Skaloud P."/>
            <person name="Haon M."/>
            <person name="Grisel S."/>
            <person name="Petersen M."/>
            <person name="Berrin J.G."/>
            <person name="Delaux P.M."/>
            <person name="Dal Grande F."/>
            <person name="Keller J."/>
        </authorList>
    </citation>
    <scope>NUCLEOTIDE SEQUENCE [LARGE SCALE GENOMIC DNA]</scope>
    <source>
        <strain evidence="14 15">SAG 2043</strain>
    </source>
</reference>
<protein>
    <recommendedName>
        <fullName evidence="16">RING-type E3 ubiquitin transferase</fullName>
    </recommendedName>
</protein>
<organism evidence="14 15">
    <name type="scientific">[Myrmecia] bisecta</name>
    <dbReference type="NCBI Taxonomy" id="41462"/>
    <lineage>
        <taxon>Eukaryota</taxon>
        <taxon>Viridiplantae</taxon>
        <taxon>Chlorophyta</taxon>
        <taxon>core chlorophytes</taxon>
        <taxon>Trebouxiophyceae</taxon>
        <taxon>Trebouxiales</taxon>
        <taxon>Trebouxiaceae</taxon>
        <taxon>Myrmecia</taxon>
    </lineage>
</organism>
<dbReference type="PANTHER" id="PTHR45625">
    <property type="entry name" value="PEPTIDYL-PROLYL CIS-TRANS ISOMERASE-RELATED"/>
    <property type="match status" value="1"/>
</dbReference>
<dbReference type="SMART" id="SM00504">
    <property type="entry name" value="Ubox"/>
    <property type="match status" value="1"/>
</dbReference>
<dbReference type="GO" id="GO:0071013">
    <property type="term" value="C:catalytic step 2 spliceosome"/>
    <property type="evidence" value="ECO:0007669"/>
    <property type="project" value="TreeGrafter"/>
</dbReference>
<evidence type="ECO:0000256" key="4">
    <source>
        <dbReference type="ARBA" id="ARBA00004123"/>
    </source>
</evidence>
<evidence type="ECO:0000313" key="14">
    <source>
        <dbReference type="EMBL" id="KAK9818308.1"/>
    </source>
</evidence>
<dbReference type="GO" id="GO:0061630">
    <property type="term" value="F:ubiquitin protein ligase activity"/>
    <property type="evidence" value="ECO:0007669"/>
    <property type="project" value="UniProtKB-EC"/>
</dbReference>
<feature type="compositionally biased region" description="Low complexity" evidence="11">
    <location>
        <begin position="302"/>
        <end position="313"/>
    </location>
</feature>
<dbReference type="Pfam" id="PF00160">
    <property type="entry name" value="Pro_isomerase"/>
    <property type="match status" value="1"/>
</dbReference>
<dbReference type="SUPFAM" id="SSF50891">
    <property type="entry name" value="Cyclophilin-like"/>
    <property type="match status" value="1"/>
</dbReference>
<evidence type="ECO:0000256" key="6">
    <source>
        <dbReference type="ARBA" id="ARBA00022679"/>
    </source>
</evidence>
<dbReference type="PROSITE" id="PS50072">
    <property type="entry name" value="CSA_PPIASE_2"/>
    <property type="match status" value="1"/>
</dbReference>
<dbReference type="InterPro" id="IPR013083">
    <property type="entry name" value="Znf_RING/FYVE/PHD"/>
</dbReference>
<comment type="function">
    <text evidence="3">May catalyze the cis-trans isomerization of proline imidic peptide bonds in oligopeptides thereby assisting the folding of proteins. May also function as a chaperone, playing a role in intracellular transport of proteins. May also have a protein ubiquitin ligase activity acting as an E3 ubiquitin protein ligase or as a ubiquitin-ubiquitin ligase promoting elongation of ubiquitin chains on proteins.</text>
</comment>
<evidence type="ECO:0000256" key="1">
    <source>
        <dbReference type="ARBA" id="ARBA00000900"/>
    </source>
</evidence>
<dbReference type="PROSITE" id="PS00170">
    <property type="entry name" value="CSA_PPIASE_1"/>
    <property type="match status" value="1"/>
</dbReference>
<sequence length="621" mass="68912">MGHKSRQKDRGYQTKTEWATEGGGYKDKSKAKFKPLPFFCCAISFTPFDDPVCTADGTVYDITNIVPYIQKFKRHPVSGEPLQLRDLIKLHFHKNADNEFHCPVLNKVFTEHTHIVAVKTSGNVYSWEAVEELNIKPKFYKDLLSDEPFTRKDIIQIQDPLNLANRTLDNFDHVKKDLRVVDDEELARQQADPMYSLKSLSEDQKRVLSKLNTQDAAQAFASGGGGKKAEAHRILAEAKAAAQQAEVKTKRDGPDPRLQPPERQEKEASSLFKPGASTWNTDDPKQAHHPPAHRKKNKHQAKAAAEPAAPAEPAADKRPVPKPYMMDAKFVTDEFHTTGAASRSFTSTAVQLVTTNERQQIRVERNPKKKAYLRLHTNLGDLNLELHCDMVPRTCENFLVLAESGYYSDTIFHRSLKNFMIQGGDPTGTGTGGESIYGPTFRDELDSRLLHSGRGVLSMANSGPHTNGSQFFILYKSAHHLDYKHSVFGRVVGGFDVLTKMENVPTNEDDRPLEPIRMTGVTIFVNPYKEEEAEELKKAEEDRKAAEKAAAPPGADENVGSWFSNPSFDHGTLPVRSGVGKYIAAATLKAPKAAAPAVPAAAPAPKKQKTATQGFGNFDGW</sequence>
<feature type="region of interest" description="Disordered" evidence="11">
    <location>
        <begin position="593"/>
        <end position="621"/>
    </location>
</feature>
<evidence type="ECO:0000256" key="11">
    <source>
        <dbReference type="SAM" id="MobiDB-lite"/>
    </source>
</evidence>
<comment type="subcellular location">
    <subcellularLocation>
        <location evidence="4">Nucleus</location>
    </subcellularLocation>
</comment>
<feature type="compositionally biased region" description="Basic and acidic residues" evidence="11">
    <location>
        <begin position="535"/>
        <end position="547"/>
    </location>
</feature>
<feature type="region of interest" description="Disordered" evidence="11">
    <location>
        <begin position="238"/>
        <end position="321"/>
    </location>
</feature>
<keyword evidence="15" id="KW-1185">Reference proteome</keyword>
<feature type="domain" description="PPIase cyclophilin-type" evidence="12">
    <location>
        <begin position="376"/>
        <end position="523"/>
    </location>
</feature>
<dbReference type="CDD" id="cd16663">
    <property type="entry name" value="RING-Ubox_PPIL2"/>
    <property type="match status" value="1"/>
</dbReference>
<evidence type="ECO:0000313" key="15">
    <source>
        <dbReference type="Proteomes" id="UP001489004"/>
    </source>
</evidence>
<name>A0AAW1QAU9_9CHLO</name>
<evidence type="ECO:0000256" key="10">
    <source>
        <dbReference type="ARBA" id="ARBA00023242"/>
    </source>
</evidence>
<dbReference type="InterPro" id="IPR003613">
    <property type="entry name" value="Ubox_domain"/>
</dbReference>
<feature type="domain" description="U-box" evidence="13">
    <location>
        <begin position="34"/>
        <end position="107"/>
    </location>
</feature>
<keyword evidence="9" id="KW-0413">Isomerase</keyword>
<dbReference type="PROSITE" id="PS51698">
    <property type="entry name" value="U_BOX"/>
    <property type="match status" value="1"/>
</dbReference>
<dbReference type="EMBL" id="JALJOR010000004">
    <property type="protein sequence ID" value="KAK9818308.1"/>
    <property type="molecule type" value="Genomic_DNA"/>
</dbReference>
<dbReference type="GO" id="GO:0006457">
    <property type="term" value="P:protein folding"/>
    <property type="evidence" value="ECO:0007669"/>
    <property type="project" value="InterPro"/>
</dbReference>
<evidence type="ECO:0000256" key="7">
    <source>
        <dbReference type="ARBA" id="ARBA00022786"/>
    </source>
</evidence>
<comment type="catalytic activity">
    <reaction evidence="1">
        <text>S-ubiquitinyl-[E2 ubiquitin-conjugating enzyme]-L-cysteine + [acceptor protein]-L-lysine = [E2 ubiquitin-conjugating enzyme]-L-cysteine + N(6)-ubiquitinyl-[acceptor protein]-L-lysine.</text>
        <dbReference type="EC" id="2.3.2.27"/>
    </reaction>
</comment>
<dbReference type="Pfam" id="PF04564">
    <property type="entry name" value="U-box"/>
    <property type="match status" value="1"/>
</dbReference>